<dbReference type="InterPro" id="IPR050625">
    <property type="entry name" value="ParA/MinD_ATPase"/>
</dbReference>
<dbReference type="OrthoDB" id="3252838at2"/>
<feature type="domain" description="CobQ/CobB/MinD/ParA nucleotide binding" evidence="2">
    <location>
        <begin position="177"/>
        <end position="215"/>
    </location>
</feature>
<dbReference type="InterPro" id="IPR027417">
    <property type="entry name" value="P-loop_NTPase"/>
</dbReference>
<gene>
    <name evidence="4" type="ORF">FC770_04025</name>
</gene>
<dbReference type="EMBL" id="SZPY01000001">
    <property type="protein sequence ID" value="TKI64321.1"/>
    <property type="molecule type" value="Genomic_DNA"/>
</dbReference>
<comment type="caution">
    <text evidence="4">The sequence shown here is derived from an EMBL/GenBank/DDBJ whole genome shotgun (WGS) entry which is preliminary data.</text>
</comment>
<dbReference type="InterPro" id="IPR002586">
    <property type="entry name" value="CobQ/CobB/MinD/ParA_Nub-bd_dom"/>
</dbReference>
<dbReference type="Pfam" id="PF26563">
    <property type="entry name" value="Rv3660c_N"/>
    <property type="match status" value="1"/>
</dbReference>
<dbReference type="InterPro" id="IPR059050">
    <property type="entry name" value="Rv3660c_N"/>
</dbReference>
<dbReference type="GO" id="GO:0051782">
    <property type="term" value="P:negative regulation of cell division"/>
    <property type="evidence" value="ECO:0007669"/>
    <property type="project" value="TreeGrafter"/>
</dbReference>
<dbReference type="Proteomes" id="UP000307808">
    <property type="component" value="Unassembled WGS sequence"/>
</dbReference>
<reference evidence="4 5" key="1">
    <citation type="submission" date="2019-04" db="EMBL/GenBank/DDBJ databases">
        <authorList>
            <person name="Dong K."/>
        </authorList>
    </citation>
    <scope>NUCLEOTIDE SEQUENCE [LARGE SCALE GENOMIC DNA]</scope>
    <source>
        <strain evidence="5">dk3543</strain>
    </source>
</reference>
<accession>A0A4U2YVZ7</accession>
<keyword evidence="5" id="KW-1185">Reference proteome</keyword>
<dbReference type="PANTHER" id="PTHR43384:SF11">
    <property type="entry name" value="SEPTUM SITE DETERMINING PROTEIN"/>
    <property type="match status" value="1"/>
</dbReference>
<dbReference type="GO" id="GO:0009898">
    <property type="term" value="C:cytoplasmic side of plasma membrane"/>
    <property type="evidence" value="ECO:0007669"/>
    <property type="project" value="TreeGrafter"/>
</dbReference>
<evidence type="ECO:0000313" key="4">
    <source>
        <dbReference type="EMBL" id="TKI64321.1"/>
    </source>
</evidence>
<proteinExistence type="predicted"/>
<dbReference type="GO" id="GO:0016887">
    <property type="term" value="F:ATP hydrolysis activity"/>
    <property type="evidence" value="ECO:0007669"/>
    <property type="project" value="TreeGrafter"/>
</dbReference>
<dbReference type="SUPFAM" id="SSF52540">
    <property type="entry name" value="P-loop containing nucleoside triphosphate hydrolases"/>
    <property type="match status" value="1"/>
</dbReference>
<dbReference type="Gene3D" id="3.40.50.300">
    <property type="entry name" value="P-loop containing nucleotide triphosphate hydrolases"/>
    <property type="match status" value="1"/>
</dbReference>
<evidence type="ECO:0000259" key="2">
    <source>
        <dbReference type="Pfam" id="PF01656"/>
    </source>
</evidence>
<sequence length="400" mass="41231">MWRAPRHIPGGRWTSTGGALGPAPQPRSGVSAPVVWGRQGRCMRFGERSGERSEEHPHAADVLVVSQDAALVDEVQRCAAGAGRTVEVPPVAEALQRWPSAGLVLVGDDALGGALAAGPRRRSGVHLLCRGAPLTEHYRVGVGLGVESVTGLDELRDWLGDLLQERAASGPPGRVVALVPGSGGAGATTTAAGLAQVAGRRGLRVMALDCDPWGPGLDRVVGVDERSGLGWPEIVASPGRIASTSLAQAVPRHDGIGLVVGAAEPLPPSVARDVVEAARRGHDLVVVDLPRGQVALAREVLARSDRRLLVALPSVAGLAAASRQVVEIGAGTEVVARRGGLGDDAVRSATGAPLLTRLPTRRGLDEAVDLGLGPVPSRRGAWARALGALLDEVLLDEGTR</sequence>
<dbReference type="PANTHER" id="PTHR43384">
    <property type="entry name" value="SEPTUM SITE-DETERMINING PROTEIN MIND HOMOLOG, CHLOROPLASTIC-RELATED"/>
    <property type="match status" value="1"/>
</dbReference>
<name>A0A4U2YVZ7_9ACTN</name>
<dbReference type="InterPro" id="IPR022521">
    <property type="entry name" value="Rv3660c"/>
</dbReference>
<dbReference type="GO" id="GO:0005829">
    <property type="term" value="C:cytosol"/>
    <property type="evidence" value="ECO:0007669"/>
    <property type="project" value="TreeGrafter"/>
</dbReference>
<dbReference type="GO" id="GO:0005524">
    <property type="term" value="F:ATP binding"/>
    <property type="evidence" value="ECO:0007669"/>
    <property type="project" value="TreeGrafter"/>
</dbReference>
<evidence type="ECO:0000259" key="3">
    <source>
        <dbReference type="Pfam" id="PF26563"/>
    </source>
</evidence>
<dbReference type="AlphaFoldDB" id="A0A4U2YVZ7"/>
<feature type="domain" description="Rv3660c-like CheY-like N-terminal" evidence="3">
    <location>
        <begin position="66"/>
        <end position="170"/>
    </location>
</feature>
<organism evidence="4 5">
    <name type="scientific">Nocardioides jishulii</name>
    <dbReference type="NCBI Taxonomy" id="2575440"/>
    <lineage>
        <taxon>Bacteria</taxon>
        <taxon>Bacillati</taxon>
        <taxon>Actinomycetota</taxon>
        <taxon>Actinomycetes</taxon>
        <taxon>Propionibacteriales</taxon>
        <taxon>Nocardioidaceae</taxon>
        <taxon>Nocardioides</taxon>
    </lineage>
</organism>
<dbReference type="NCBIfam" id="TIGR03815">
    <property type="entry name" value="CpaE_hom_Actino"/>
    <property type="match status" value="1"/>
</dbReference>
<evidence type="ECO:0000313" key="5">
    <source>
        <dbReference type="Proteomes" id="UP000307808"/>
    </source>
</evidence>
<feature type="region of interest" description="Disordered" evidence="1">
    <location>
        <begin position="1"/>
        <end position="32"/>
    </location>
</feature>
<dbReference type="Pfam" id="PF01656">
    <property type="entry name" value="CbiA"/>
    <property type="match status" value="1"/>
</dbReference>
<evidence type="ECO:0000256" key="1">
    <source>
        <dbReference type="SAM" id="MobiDB-lite"/>
    </source>
</evidence>
<protein>
    <submittedName>
        <fullName evidence="4">Septum site determining protein</fullName>
    </submittedName>
</protein>